<dbReference type="PIRSF" id="PIRSF015950">
    <property type="entry name" value="Mev_P_decrbx"/>
    <property type="match status" value="1"/>
</dbReference>
<dbReference type="InterPro" id="IPR036554">
    <property type="entry name" value="GHMP_kinase_C_sf"/>
</dbReference>
<evidence type="ECO:0000256" key="5">
    <source>
        <dbReference type="ARBA" id="ARBA00022840"/>
    </source>
</evidence>
<dbReference type="EMBL" id="JAWNFU010000005">
    <property type="protein sequence ID" value="MDY5153962.1"/>
    <property type="molecule type" value="Genomic_DNA"/>
</dbReference>
<dbReference type="InterPro" id="IPR041431">
    <property type="entry name" value="Mvd1_C"/>
</dbReference>
<dbReference type="Gene3D" id="3.30.230.10">
    <property type="match status" value="1"/>
</dbReference>
<dbReference type="AlphaFoldDB" id="A0A1G6ZPE0"/>
<gene>
    <name evidence="10" type="primary">mvaD</name>
    <name evidence="10" type="ORF">R6G71_07910</name>
    <name evidence="11" type="ORF">SAMN05421878_101201</name>
</gene>
<dbReference type="SUPFAM" id="SSF55060">
    <property type="entry name" value="GHMP Kinase, C-terminal domain"/>
    <property type="match status" value="1"/>
</dbReference>
<dbReference type="GO" id="GO:0005524">
    <property type="term" value="F:ATP binding"/>
    <property type="evidence" value="ECO:0007669"/>
    <property type="project" value="UniProtKB-KW"/>
</dbReference>
<dbReference type="InterPro" id="IPR020568">
    <property type="entry name" value="Ribosomal_Su5_D2-typ_SF"/>
</dbReference>
<dbReference type="GO" id="GO:0019287">
    <property type="term" value="P:isopentenyl diphosphate biosynthetic process, mevalonate pathway"/>
    <property type="evidence" value="ECO:0007669"/>
    <property type="project" value="InterPro"/>
</dbReference>
<dbReference type="SUPFAM" id="SSF54211">
    <property type="entry name" value="Ribosomal protein S5 domain 2-like"/>
    <property type="match status" value="1"/>
</dbReference>
<protein>
    <recommendedName>
        <fullName evidence="2">diphosphomevalonate decarboxylase</fullName>
        <ecNumber evidence="2">4.1.1.33</ecNumber>
    </recommendedName>
</protein>
<evidence type="ECO:0000256" key="7">
    <source>
        <dbReference type="ARBA" id="ARBA00023239"/>
    </source>
</evidence>
<keyword evidence="7 10" id="KW-0456">Lyase</keyword>
<organism evidence="11 12">
    <name type="scientific">Actinobaculum suis</name>
    <dbReference type="NCBI Taxonomy" id="1657"/>
    <lineage>
        <taxon>Bacteria</taxon>
        <taxon>Bacillati</taxon>
        <taxon>Actinomycetota</taxon>
        <taxon>Actinomycetes</taxon>
        <taxon>Actinomycetales</taxon>
        <taxon>Actinomycetaceae</taxon>
        <taxon>Actinobaculum</taxon>
    </lineage>
</organism>
<evidence type="ECO:0000256" key="6">
    <source>
        <dbReference type="ARBA" id="ARBA00023098"/>
    </source>
</evidence>
<dbReference type="InterPro" id="IPR053859">
    <property type="entry name" value="MVD-like_N"/>
</dbReference>
<proteinExistence type="inferred from homology"/>
<evidence type="ECO:0000256" key="3">
    <source>
        <dbReference type="ARBA" id="ARBA00022516"/>
    </source>
</evidence>
<dbReference type="PANTHER" id="PTHR10977:SF3">
    <property type="entry name" value="DIPHOSPHOMEVALONATE DECARBOXYLASE"/>
    <property type="match status" value="1"/>
</dbReference>
<dbReference type="EMBL" id="FNAU01000001">
    <property type="protein sequence ID" value="SDE04362.1"/>
    <property type="molecule type" value="Genomic_DNA"/>
</dbReference>
<dbReference type="RefSeq" id="WP_074660783.1">
    <property type="nucleotide sequence ID" value="NZ_FNAU01000001.1"/>
</dbReference>
<evidence type="ECO:0000313" key="12">
    <source>
        <dbReference type="Proteomes" id="UP000182744"/>
    </source>
</evidence>
<reference evidence="10" key="3">
    <citation type="submission" date="2023-10" db="EMBL/GenBank/DDBJ databases">
        <title>Whole Genome based description of the genera Actinobaculum and Actinotignum reveals a complex phylogenetic relationship within the species included in the genus Actinotignum.</title>
        <authorList>
            <person name="Jensen C.S."/>
            <person name="Dargis R."/>
            <person name="Kemp M."/>
            <person name="Christensen J.J."/>
        </authorList>
    </citation>
    <scope>NUCLEOTIDE SEQUENCE</scope>
    <source>
        <strain evidence="10">Actinobaculum_suis_CCUG19206T</strain>
    </source>
</reference>
<evidence type="ECO:0000259" key="9">
    <source>
        <dbReference type="Pfam" id="PF22700"/>
    </source>
</evidence>
<evidence type="ECO:0000256" key="1">
    <source>
        <dbReference type="ARBA" id="ARBA00008831"/>
    </source>
</evidence>
<dbReference type="GO" id="GO:0004163">
    <property type="term" value="F:diphosphomevalonate decarboxylase activity"/>
    <property type="evidence" value="ECO:0007669"/>
    <property type="project" value="UniProtKB-EC"/>
</dbReference>
<dbReference type="Gene3D" id="3.30.70.890">
    <property type="entry name" value="GHMP kinase, C-terminal domain"/>
    <property type="match status" value="1"/>
</dbReference>
<dbReference type="InterPro" id="IPR005935">
    <property type="entry name" value="Mev_decarb"/>
</dbReference>
<dbReference type="Proteomes" id="UP001273799">
    <property type="component" value="Unassembled WGS sequence"/>
</dbReference>
<evidence type="ECO:0000313" key="10">
    <source>
        <dbReference type="EMBL" id="MDY5153962.1"/>
    </source>
</evidence>
<dbReference type="PANTHER" id="PTHR10977">
    <property type="entry name" value="DIPHOSPHOMEVALONATE DECARBOXYLASE"/>
    <property type="match status" value="1"/>
</dbReference>
<keyword evidence="4" id="KW-0547">Nucleotide-binding</keyword>
<keyword evidence="3" id="KW-0444">Lipid biosynthesis</keyword>
<keyword evidence="12" id="KW-1185">Reference proteome</keyword>
<dbReference type="InterPro" id="IPR014721">
    <property type="entry name" value="Ribsml_uS5_D2-typ_fold_subgr"/>
</dbReference>
<dbReference type="Pfam" id="PF18376">
    <property type="entry name" value="MDD_C"/>
    <property type="match status" value="1"/>
</dbReference>
<dbReference type="GO" id="GO:0005829">
    <property type="term" value="C:cytosol"/>
    <property type="evidence" value="ECO:0007669"/>
    <property type="project" value="InterPro"/>
</dbReference>
<keyword evidence="6" id="KW-0443">Lipid metabolism</keyword>
<name>A0A1G6ZPE0_9ACTO</name>
<dbReference type="EC" id="4.1.1.33" evidence="2"/>
<keyword evidence="5" id="KW-0067">ATP-binding</keyword>
<reference evidence="12" key="2">
    <citation type="submission" date="2016-10" db="EMBL/GenBank/DDBJ databases">
        <authorList>
            <person name="Varghese N."/>
        </authorList>
    </citation>
    <scope>NUCLEOTIDE SEQUENCE [LARGE SCALE GENOMIC DNA]</scope>
    <source>
        <strain evidence="12">DSM 20639</strain>
    </source>
</reference>
<reference evidence="11" key="1">
    <citation type="submission" date="2016-10" db="EMBL/GenBank/DDBJ databases">
        <authorList>
            <person name="de Groot N.N."/>
        </authorList>
    </citation>
    <scope>NUCLEOTIDE SEQUENCE [LARGE SCALE GENOMIC DNA]</scope>
    <source>
        <strain evidence="11">DSM 20639</strain>
    </source>
</reference>
<evidence type="ECO:0000259" key="8">
    <source>
        <dbReference type="Pfam" id="PF18376"/>
    </source>
</evidence>
<feature type="domain" description="Mvd1 C-terminal" evidence="8">
    <location>
        <begin position="180"/>
        <end position="304"/>
    </location>
</feature>
<evidence type="ECO:0000256" key="4">
    <source>
        <dbReference type="ARBA" id="ARBA00022741"/>
    </source>
</evidence>
<dbReference type="InterPro" id="IPR029765">
    <property type="entry name" value="Mev_diP_decarb"/>
</dbReference>
<comment type="similarity">
    <text evidence="1">Belongs to the diphosphomevalonate decarboxylase family.</text>
</comment>
<evidence type="ECO:0000313" key="11">
    <source>
        <dbReference type="EMBL" id="SDE04362.1"/>
    </source>
</evidence>
<evidence type="ECO:0000256" key="2">
    <source>
        <dbReference type="ARBA" id="ARBA00012296"/>
    </source>
</evidence>
<dbReference type="Pfam" id="PF22700">
    <property type="entry name" value="MVD-like_N"/>
    <property type="match status" value="1"/>
</dbReference>
<dbReference type="Proteomes" id="UP000182744">
    <property type="component" value="Unassembled WGS sequence"/>
</dbReference>
<dbReference type="NCBIfam" id="TIGR01240">
    <property type="entry name" value="mevDPdecarb"/>
    <property type="match status" value="1"/>
</dbReference>
<accession>A0A1G6ZPE0</accession>
<feature type="domain" description="Diphosphomevalonate decarboxylase-like N-terminal" evidence="9">
    <location>
        <begin position="7"/>
        <end position="165"/>
    </location>
</feature>
<sequence>MTTTARAYPNIALIKYWGKADEELMLPAAGSLSMTLDIYPTVTSVRRNNNDADTMIFNGRPATDRELARAVRLLDVLREIATERGLPQAGTWHVDIATRNAAPTGAGMASSASGFAALAVAAAAEFGLELSPAELSRLARRGSGSAARSIVGGVALWHAGTDAQSYAEPVSAPEMRMISVVVSRKHKKITSREAMRITAATSPYYAGWVETTQEMLPAAVQACADGDFTRLGELAEMSALRMHAAIMTCEPPIHYLEPVSWEIIALAGELRENGIPVYATADAGPNVVLITTPTYAEEVAQAAQNLGTVSISGPGPAAQVLPASASLFGGEGEKHE</sequence>